<sequence>MIQRFAASFHTNTQIRVFTAGCDIRLSQCSCSCFTDNLSCCSPSKRCRSLYLSACLHTVACEGSQANLHCGENTHDGHIIAVHWANYGRRDTTTCSYQRPECEIQNARCINPTSKVADSCNGKRSCIIEASNSVFGDPCPGTYKYLEVAYDCPCKCLEFNSVNCSSDEGHVIVVLSAEYGRDDSTTCSYKRPPAQLSNTQCSIPTSKVAESCNGRNSCSIKVRNSMFGDPCPGTYKYLEVVYTCESKCLKDPLNDS</sequence>
<keyword evidence="1" id="KW-0430">Lectin</keyword>
<dbReference type="Gene3D" id="2.60.120.740">
    <property type="match status" value="2"/>
</dbReference>
<evidence type="ECO:0000256" key="1">
    <source>
        <dbReference type="ARBA" id="ARBA00022734"/>
    </source>
</evidence>
<dbReference type="InterPro" id="IPR043159">
    <property type="entry name" value="Lectin_gal-bd_sf"/>
</dbReference>
<proteinExistence type="predicted"/>
<feature type="domain" description="SUEL-type lectin" evidence="3">
    <location>
        <begin position="161"/>
        <end position="245"/>
    </location>
</feature>
<reference evidence="4" key="3">
    <citation type="submission" date="2025-09" db="UniProtKB">
        <authorList>
            <consortium name="Ensembl"/>
        </authorList>
    </citation>
    <scope>IDENTIFICATION</scope>
</reference>
<dbReference type="GO" id="GO:0030246">
    <property type="term" value="F:carbohydrate binding"/>
    <property type="evidence" value="ECO:0007669"/>
    <property type="project" value="UniProtKB-KW"/>
</dbReference>
<dbReference type="PROSITE" id="PS50228">
    <property type="entry name" value="SUEL_LECTIN"/>
    <property type="match status" value="2"/>
</dbReference>
<keyword evidence="2" id="KW-0677">Repeat</keyword>
<organism evidence="4 5">
    <name type="scientific">Maylandia zebra</name>
    <name type="common">zebra mbuna</name>
    <dbReference type="NCBI Taxonomy" id="106582"/>
    <lineage>
        <taxon>Eukaryota</taxon>
        <taxon>Metazoa</taxon>
        <taxon>Chordata</taxon>
        <taxon>Craniata</taxon>
        <taxon>Vertebrata</taxon>
        <taxon>Euteleostomi</taxon>
        <taxon>Actinopterygii</taxon>
        <taxon>Neopterygii</taxon>
        <taxon>Teleostei</taxon>
        <taxon>Neoteleostei</taxon>
        <taxon>Acanthomorphata</taxon>
        <taxon>Ovalentaria</taxon>
        <taxon>Cichlomorphae</taxon>
        <taxon>Cichliformes</taxon>
        <taxon>Cichlidae</taxon>
        <taxon>African cichlids</taxon>
        <taxon>Pseudocrenilabrinae</taxon>
        <taxon>Haplochromini</taxon>
        <taxon>Maylandia</taxon>
        <taxon>Maylandia zebra complex</taxon>
    </lineage>
</organism>
<reference evidence="4" key="2">
    <citation type="submission" date="2025-08" db="UniProtKB">
        <authorList>
            <consortium name="Ensembl"/>
        </authorList>
    </citation>
    <scope>IDENTIFICATION</scope>
</reference>
<dbReference type="Pfam" id="PF02140">
    <property type="entry name" value="SUEL_Lectin"/>
    <property type="match status" value="2"/>
</dbReference>
<evidence type="ECO:0000259" key="3">
    <source>
        <dbReference type="PROSITE" id="PS50228"/>
    </source>
</evidence>
<evidence type="ECO:0000313" key="5">
    <source>
        <dbReference type="Proteomes" id="UP000265160"/>
    </source>
</evidence>
<feature type="domain" description="SUEL-type lectin" evidence="3">
    <location>
        <begin position="60"/>
        <end position="153"/>
    </location>
</feature>
<dbReference type="Ensembl" id="ENSMZET00005037272.1">
    <property type="protein sequence ID" value="ENSMZEP00005036006.1"/>
    <property type="gene ID" value="ENSMZEG00005026850.1"/>
</dbReference>
<keyword evidence="5" id="KW-1185">Reference proteome</keyword>
<dbReference type="InterPro" id="IPR000922">
    <property type="entry name" value="Lectin_gal-bd_dom"/>
</dbReference>
<evidence type="ECO:0000313" key="4">
    <source>
        <dbReference type="Ensembl" id="ENSMZEP00005036006.1"/>
    </source>
</evidence>
<dbReference type="GeneTree" id="ENSGT00940000154285"/>
<dbReference type="PANTHER" id="PTHR46780">
    <property type="entry name" value="PROTEIN EVA-1"/>
    <property type="match status" value="1"/>
</dbReference>
<name>A0A3P9DPF2_9CICH</name>
<accession>A0A3P9DPF2</accession>
<reference evidence="4 5" key="1">
    <citation type="journal article" date="2014" name="Nature">
        <title>The genomic substrate for adaptive radiation in African cichlid fish.</title>
        <authorList>
            <person name="Brawand D."/>
            <person name="Wagner C.E."/>
            <person name="Li Y.I."/>
            <person name="Malinsky M."/>
            <person name="Keller I."/>
            <person name="Fan S."/>
            <person name="Simakov O."/>
            <person name="Ng A.Y."/>
            <person name="Lim Z.W."/>
            <person name="Bezault E."/>
            <person name="Turner-Maier J."/>
            <person name="Johnson J."/>
            <person name="Alcazar R."/>
            <person name="Noh H.J."/>
            <person name="Russell P."/>
            <person name="Aken B."/>
            <person name="Alfoldi J."/>
            <person name="Amemiya C."/>
            <person name="Azzouzi N."/>
            <person name="Baroiller J.F."/>
            <person name="Barloy-Hubler F."/>
            <person name="Berlin A."/>
            <person name="Bloomquist R."/>
            <person name="Carleton K.L."/>
            <person name="Conte M.A."/>
            <person name="D'Cotta H."/>
            <person name="Eshel O."/>
            <person name="Gaffney L."/>
            <person name="Galibert F."/>
            <person name="Gante H.F."/>
            <person name="Gnerre S."/>
            <person name="Greuter L."/>
            <person name="Guyon R."/>
            <person name="Haddad N.S."/>
            <person name="Haerty W."/>
            <person name="Harris R.M."/>
            <person name="Hofmann H.A."/>
            <person name="Hourlier T."/>
            <person name="Hulata G."/>
            <person name="Jaffe D.B."/>
            <person name="Lara M."/>
            <person name="Lee A.P."/>
            <person name="MacCallum I."/>
            <person name="Mwaiko S."/>
            <person name="Nikaido M."/>
            <person name="Nishihara H."/>
            <person name="Ozouf-Costaz C."/>
            <person name="Penman D.J."/>
            <person name="Przybylski D."/>
            <person name="Rakotomanga M."/>
            <person name="Renn S.C.P."/>
            <person name="Ribeiro F.J."/>
            <person name="Ron M."/>
            <person name="Salzburger W."/>
            <person name="Sanchez-Pulido L."/>
            <person name="Santos M.E."/>
            <person name="Searle S."/>
            <person name="Sharpe T."/>
            <person name="Swofford R."/>
            <person name="Tan F.J."/>
            <person name="Williams L."/>
            <person name="Young S."/>
            <person name="Yin S."/>
            <person name="Okada N."/>
            <person name="Kocher T.D."/>
            <person name="Miska E.A."/>
            <person name="Lander E.S."/>
            <person name="Venkatesh B."/>
            <person name="Fernald R.D."/>
            <person name="Meyer A."/>
            <person name="Ponting C.P."/>
            <person name="Streelman J.T."/>
            <person name="Lindblad-Toh K."/>
            <person name="Seehausen O."/>
            <person name="Di Palma F."/>
        </authorList>
    </citation>
    <scope>NUCLEOTIDE SEQUENCE</scope>
</reference>
<protein>
    <recommendedName>
        <fullName evidence="3">SUEL-type lectin domain-containing protein</fullName>
    </recommendedName>
</protein>
<evidence type="ECO:0000256" key="2">
    <source>
        <dbReference type="ARBA" id="ARBA00022737"/>
    </source>
</evidence>
<dbReference type="Proteomes" id="UP000265160">
    <property type="component" value="LG20"/>
</dbReference>
<dbReference type="FunFam" id="2.60.120.740:FF:000001">
    <property type="entry name" value="Adhesion G protein-coupled receptor L2"/>
    <property type="match status" value="1"/>
</dbReference>
<dbReference type="AlphaFoldDB" id="A0A3P9DPF2"/>